<evidence type="ECO:0000313" key="3">
    <source>
        <dbReference type="EMBL" id="APT90895.1"/>
    </source>
</evidence>
<keyword evidence="3" id="KW-0121">Carboxypeptidase</keyword>
<feature type="binding site" evidence="1">
    <location>
        <position position="152"/>
    </location>
    <ligand>
        <name>Mn(2+)</name>
        <dbReference type="ChEBI" id="CHEBI:29035"/>
        <label>2</label>
    </ligand>
</feature>
<evidence type="ECO:0000313" key="4">
    <source>
        <dbReference type="Proteomes" id="UP000185469"/>
    </source>
</evidence>
<keyword evidence="4" id="KW-1185">Reference proteome</keyword>
<dbReference type="Gene3D" id="3.40.630.10">
    <property type="entry name" value="Zn peptidases"/>
    <property type="match status" value="1"/>
</dbReference>
<dbReference type="PANTHER" id="PTHR11014:SF63">
    <property type="entry name" value="METALLOPEPTIDASE, PUTATIVE (AFU_ORTHOLOGUE AFUA_6G09600)-RELATED"/>
    <property type="match status" value="1"/>
</dbReference>
<dbReference type="RefSeq" id="WP_075692148.1">
    <property type="nucleotide sequence ID" value="NZ_CP009248.1"/>
</dbReference>
<dbReference type="Pfam" id="PF07687">
    <property type="entry name" value="M20_dimer"/>
    <property type="match status" value="1"/>
</dbReference>
<evidence type="ECO:0000259" key="2">
    <source>
        <dbReference type="Pfam" id="PF07687"/>
    </source>
</evidence>
<gene>
    <name evidence="3" type="ORF">CSPHI_07390</name>
</gene>
<dbReference type="Proteomes" id="UP000185469">
    <property type="component" value="Chromosome"/>
</dbReference>
<keyword evidence="1" id="KW-0464">Manganese</keyword>
<dbReference type="AlphaFoldDB" id="A0A1L7CYE8"/>
<evidence type="ECO:0000256" key="1">
    <source>
        <dbReference type="PIRSR" id="PIRSR005962-1"/>
    </source>
</evidence>
<organism evidence="3 4">
    <name type="scientific">Corynebacterium sphenisci DSM 44792</name>
    <dbReference type="NCBI Taxonomy" id="1437874"/>
    <lineage>
        <taxon>Bacteria</taxon>
        <taxon>Bacillati</taxon>
        <taxon>Actinomycetota</taxon>
        <taxon>Actinomycetes</taxon>
        <taxon>Mycobacteriales</taxon>
        <taxon>Corynebacteriaceae</taxon>
        <taxon>Corynebacterium</taxon>
    </lineage>
</organism>
<dbReference type="Gene3D" id="3.30.70.360">
    <property type="match status" value="1"/>
</dbReference>
<feature type="binding site" evidence="1">
    <location>
        <position position="118"/>
    </location>
    <ligand>
        <name>Mn(2+)</name>
        <dbReference type="ChEBI" id="CHEBI:29035"/>
        <label>2</label>
    </ligand>
</feature>
<dbReference type="NCBIfam" id="TIGR01891">
    <property type="entry name" value="amidohydrolases"/>
    <property type="match status" value="1"/>
</dbReference>
<reference evidence="3 4" key="1">
    <citation type="submission" date="2014-08" db="EMBL/GenBank/DDBJ databases">
        <title>Complete genome sequence of Corynebacterium sphenisci CECT 5990(T) (=DSM 44792(T)), isolated from healthy wild penguins.</title>
        <authorList>
            <person name="Ruckert C."/>
            <person name="Albersmeier A."/>
            <person name="Winkler A."/>
            <person name="Kalinowski J."/>
        </authorList>
    </citation>
    <scope>NUCLEOTIDE SEQUENCE [LARGE SCALE GENOMIC DNA]</scope>
    <source>
        <strain evidence="3 4">DSM 44792</strain>
    </source>
</reference>
<keyword evidence="3" id="KW-0378">Hydrolase</keyword>
<dbReference type="EMBL" id="CP009248">
    <property type="protein sequence ID" value="APT90895.1"/>
    <property type="molecule type" value="Genomic_DNA"/>
</dbReference>
<protein>
    <submittedName>
        <fullName evidence="3">Metal-dependent amidase/aminoacylase/carboxypeptidase</fullName>
    </submittedName>
</protein>
<dbReference type="GO" id="GO:0046872">
    <property type="term" value="F:metal ion binding"/>
    <property type="evidence" value="ECO:0007669"/>
    <property type="project" value="UniProtKB-KW"/>
</dbReference>
<comment type="cofactor">
    <cofactor evidence="1">
        <name>Mn(2+)</name>
        <dbReference type="ChEBI" id="CHEBI:29035"/>
    </cofactor>
    <text evidence="1">The Mn(2+) ion enhances activity.</text>
</comment>
<feature type="binding site" evidence="1">
    <location>
        <position position="179"/>
    </location>
    <ligand>
        <name>Mn(2+)</name>
        <dbReference type="ChEBI" id="CHEBI:29035"/>
        <label>2</label>
    </ligand>
</feature>
<dbReference type="SUPFAM" id="SSF53187">
    <property type="entry name" value="Zn-dependent exopeptidases"/>
    <property type="match status" value="1"/>
</dbReference>
<dbReference type="InterPro" id="IPR017439">
    <property type="entry name" value="Amidohydrolase"/>
</dbReference>
<dbReference type="KEGG" id="csph:CSPHI_07390"/>
<feature type="binding site" evidence="1">
    <location>
        <position position="116"/>
    </location>
    <ligand>
        <name>Mn(2+)</name>
        <dbReference type="ChEBI" id="CHEBI:29035"/>
        <label>2</label>
    </ligand>
</feature>
<dbReference type="OrthoDB" id="9777385at2"/>
<dbReference type="SUPFAM" id="SSF55031">
    <property type="entry name" value="Bacterial exopeptidase dimerisation domain"/>
    <property type="match status" value="1"/>
</dbReference>
<name>A0A1L7CYE8_9CORY</name>
<accession>A0A1L7CYE8</accession>
<keyword evidence="1" id="KW-0479">Metal-binding</keyword>
<dbReference type="InterPro" id="IPR036264">
    <property type="entry name" value="Bact_exopeptidase_dim_dom"/>
</dbReference>
<dbReference type="STRING" id="1437874.CSPHI_07390"/>
<keyword evidence="3" id="KW-0645">Protease</keyword>
<dbReference type="PIRSF" id="PIRSF005962">
    <property type="entry name" value="Pept_M20D_amidohydro"/>
    <property type="match status" value="1"/>
</dbReference>
<dbReference type="Pfam" id="PF01546">
    <property type="entry name" value="Peptidase_M20"/>
    <property type="match status" value="1"/>
</dbReference>
<dbReference type="InterPro" id="IPR011650">
    <property type="entry name" value="Peptidase_M20_dimer"/>
</dbReference>
<sequence>MHADHVARILDAHGADLSWQEATYRHLHAHPELSAMEEATAAAIVERLRAIGGYEIHEGVGGHGVVAVLRNGEGPSALFRADIDALPVAEATGAEYASTARGRSREGQESAVMHACGHDLHIVAGLGAAAIMAATRERWSGTYIALFQPAEETASGARAMVEDGLADIVGRPDACFGQHVVPGPAGQVRSAAGPVLAGCDTISIDLRGRAAHGSMPQTSVDPTYLAAAIVLRLQGIVGREISPHDFAVVSVGTLASGHSNNTIPGTARIVLSIRFYDTAVRETLIAAIERVVRGECAASGAAEPVFGYSDHGEVTDNDPGLYARVRPVFDRVLGEDSADCSPWTASEDFSDIPRALGSPYVYWMVGATPRAQWAAAAAAGRELEDVPANHMATFLPDYAPTAASATTAAAAVALGVLDAR</sequence>
<dbReference type="InterPro" id="IPR002933">
    <property type="entry name" value="Peptidase_M20"/>
</dbReference>
<proteinExistence type="predicted"/>
<feature type="domain" description="Peptidase M20 dimerisation" evidence="2">
    <location>
        <begin position="202"/>
        <end position="295"/>
    </location>
</feature>
<dbReference type="GO" id="GO:0004180">
    <property type="term" value="F:carboxypeptidase activity"/>
    <property type="evidence" value="ECO:0007669"/>
    <property type="project" value="UniProtKB-KW"/>
</dbReference>
<dbReference type="PANTHER" id="PTHR11014">
    <property type="entry name" value="PEPTIDASE M20 FAMILY MEMBER"/>
    <property type="match status" value="1"/>
</dbReference>